<dbReference type="AlphaFoldDB" id="A0A0F4KZP6"/>
<gene>
    <name evidence="3" type="ORF">JF70_01790</name>
</gene>
<dbReference type="RefSeq" id="WP_045934949.1">
    <property type="nucleotide sequence ID" value="NZ_KQ033885.1"/>
</dbReference>
<dbReference type="Gene3D" id="3.20.20.140">
    <property type="entry name" value="Metal-dependent hydrolases"/>
    <property type="match status" value="1"/>
</dbReference>
<feature type="binding site" evidence="1">
    <location>
        <position position="193"/>
    </location>
    <ligand>
        <name>a divalent metal cation</name>
        <dbReference type="ChEBI" id="CHEBI:60240"/>
        <label>2</label>
    </ligand>
</feature>
<evidence type="ECO:0000313" key="4">
    <source>
        <dbReference type="Proteomes" id="UP000033567"/>
    </source>
</evidence>
<feature type="binding site" evidence="1">
    <location>
        <position position="156"/>
    </location>
    <ligand>
        <name>a divalent metal cation</name>
        <dbReference type="ChEBI" id="CHEBI:60240"/>
        <label>1</label>
    </ligand>
</feature>
<feature type="region of interest" description="Disordered" evidence="2">
    <location>
        <begin position="1"/>
        <end position="23"/>
    </location>
</feature>
<dbReference type="PANTHER" id="PTHR46124:SF2">
    <property type="entry name" value="D-AMINOACYL-TRNA DEACYLASE"/>
    <property type="match status" value="1"/>
</dbReference>
<dbReference type="PANTHER" id="PTHR46124">
    <property type="entry name" value="D-AMINOACYL-TRNA DEACYLASE"/>
    <property type="match status" value="1"/>
</dbReference>
<accession>A0A0F4KZP6</accession>
<sequence length="318" mass="35020">MSRHHRDRSWAPDPEPLPEGIGVIDDHTHMASVVPFAQEMDRQARERGQDPVPVRTVDQQLERARAVGVVGAIDVGCELPHLQTAVDLALAHPGVVHAALAIHPNEAVLHGHRGVPGPDGLPLKYQPWHEVSFEQALEEVARLARAYPDQVVAIGETGMDLFRTGQGAEEIQRQAFRDHIALAKELDLPMQIHDRDAHRQVIETLLEDGAPERTIFHSYSGDAGMAQVAAEHGWYLSFSGTVSYKGNEGIRQALSVVGMDHIMVETDAPYLSPMPYRGRTNSPYMIPYTLRAMADALDRPLAQVAEATAATTRRVYGL</sequence>
<name>A0A0F4KZP6_9BIFI</name>
<organism evidence="3 4">
    <name type="scientific">Bifidobacterium mellis</name>
    <dbReference type="NCBI Taxonomy" id="1293823"/>
    <lineage>
        <taxon>Bacteria</taxon>
        <taxon>Bacillati</taxon>
        <taxon>Actinomycetota</taxon>
        <taxon>Actinomycetes</taxon>
        <taxon>Bifidobacteriales</taxon>
        <taxon>Bifidobacteriaceae</taxon>
        <taxon>Bifidobacterium</taxon>
    </lineage>
</organism>
<evidence type="ECO:0000313" key="3">
    <source>
        <dbReference type="EMBL" id="KJY52097.1"/>
    </source>
</evidence>
<feature type="binding site" evidence="1">
    <location>
        <position position="217"/>
    </location>
    <ligand>
        <name>a divalent metal cation</name>
        <dbReference type="ChEBI" id="CHEBI:60240"/>
        <label>2</label>
    </ligand>
</feature>
<dbReference type="Pfam" id="PF01026">
    <property type="entry name" value="TatD_DNase"/>
    <property type="match status" value="1"/>
</dbReference>
<dbReference type="SUPFAM" id="SSF51556">
    <property type="entry name" value="Metallo-dependent hydrolases"/>
    <property type="match status" value="1"/>
</dbReference>
<dbReference type="InterPro" id="IPR001130">
    <property type="entry name" value="TatD-like"/>
</dbReference>
<comment type="caution">
    <text evidence="3">The sequence shown here is derived from an EMBL/GenBank/DDBJ whole genome shotgun (WGS) entry which is preliminary data.</text>
</comment>
<dbReference type="InterPro" id="IPR032466">
    <property type="entry name" value="Metal_Hydrolase"/>
</dbReference>
<keyword evidence="1" id="KW-0479">Metal-binding</keyword>
<evidence type="ECO:0000256" key="1">
    <source>
        <dbReference type="PIRSR" id="PIRSR005902-1"/>
    </source>
</evidence>
<dbReference type="GO" id="GO:0046872">
    <property type="term" value="F:metal ion binding"/>
    <property type="evidence" value="ECO:0007669"/>
    <property type="project" value="UniProtKB-KW"/>
</dbReference>
<feature type="binding site" evidence="1">
    <location>
        <position position="267"/>
    </location>
    <ligand>
        <name>a divalent metal cation</name>
        <dbReference type="ChEBI" id="CHEBI:60240"/>
        <label>1</label>
    </ligand>
</feature>
<dbReference type="PIRSF" id="PIRSF005902">
    <property type="entry name" value="DNase_TatD"/>
    <property type="match status" value="1"/>
</dbReference>
<dbReference type="CDD" id="cd01310">
    <property type="entry name" value="TatD_DNAse"/>
    <property type="match status" value="1"/>
</dbReference>
<reference evidence="3 4" key="1">
    <citation type="submission" date="2014-12" db="EMBL/GenBank/DDBJ databases">
        <title>Comparative genomics of the lactic acid bacteria isolated from the honey bee gut.</title>
        <authorList>
            <person name="Ellegaard K.M."/>
            <person name="Tamarit D."/>
            <person name="Javelind E."/>
            <person name="Olofsson T."/>
            <person name="Andersson S.G."/>
            <person name="Vasquez A."/>
        </authorList>
    </citation>
    <scope>NUCLEOTIDE SEQUENCE [LARGE SCALE GENOMIC DNA]</scope>
    <source>
        <strain evidence="3 4">Bin7</strain>
    </source>
</reference>
<dbReference type="GO" id="GO:0016788">
    <property type="term" value="F:hydrolase activity, acting on ester bonds"/>
    <property type="evidence" value="ECO:0007669"/>
    <property type="project" value="InterPro"/>
</dbReference>
<protein>
    <submittedName>
        <fullName evidence="3">TatD-related deoxyribonuclease</fullName>
    </submittedName>
</protein>
<dbReference type="EMBL" id="JWMF01000003">
    <property type="protein sequence ID" value="KJY52097.1"/>
    <property type="molecule type" value="Genomic_DNA"/>
</dbReference>
<proteinExistence type="predicted"/>
<keyword evidence="4" id="KW-1185">Reference proteome</keyword>
<evidence type="ECO:0000256" key="2">
    <source>
        <dbReference type="SAM" id="MobiDB-lite"/>
    </source>
</evidence>
<dbReference type="PATRIC" id="fig|1684.5.peg.190"/>
<dbReference type="Proteomes" id="UP000033567">
    <property type="component" value="Unassembled WGS sequence"/>
</dbReference>
<dbReference type="GO" id="GO:0005829">
    <property type="term" value="C:cytosol"/>
    <property type="evidence" value="ECO:0007669"/>
    <property type="project" value="TreeGrafter"/>
</dbReference>